<dbReference type="AlphaFoldDB" id="A0AAE1D126"/>
<keyword evidence="5" id="KW-1185">Reference proteome</keyword>
<dbReference type="Gene3D" id="4.10.410.20">
    <property type="match status" value="1"/>
</dbReference>
<sequence length="243" mass="28146">MTAAIEGLDSKNSTSRDLKEENVTASTVNRTGSNAMATSQETYDYTSTIIASRTAFTVRHEVSECLDTATQFAYQSNLCADASDPERYLDLGRSRYTCIKRCGQAPTYERKVNECGCDTRCKWLGDCCRDMEQMCPEYYNTEIVEYTELLKWSSTCKDYGRIEAYEDETFLSSTKSYLAVSQSIENSYKELPDIPEILKDLAISLFDFRVFQTKKELIFLNYYTYMKYCSFKETFHFIPKRYI</sequence>
<dbReference type="Proteomes" id="UP001283361">
    <property type="component" value="Unassembled WGS sequence"/>
</dbReference>
<evidence type="ECO:0000256" key="1">
    <source>
        <dbReference type="ARBA" id="ARBA00023157"/>
    </source>
</evidence>
<gene>
    <name evidence="4" type="ORF">RRG08_052167</name>
</gene>
<dbReference type="Pfam" id="PF01033">
    <property type="entry name" value="Somatomedin_B"/>
    <property type="match status" value="1"/>
</dbReference>
<dbReference type="InterPro" id="IPR036024">
    <property type="entry name" value="Somatomedin_B-like_dom_sf"/>
</dbReference>
<name>A0AAE1D126_9GAST</name>
<protein>
    <recommendedName>
        <fullName evidence="3">SMB domain-containing protein</fullName>
    </recommendedName>
</protein>
<evidence type="ECO:0000313" key="4">
    <source>
        <dbReference type="EMBL" id="KAK3749383.1"/>
    </source>
</evidence>
<dbReference type="PROSITE" id="PS50958">
    <property type="entry name" value="SMB_2"/>
    <property type="match status" value="1"/>
</dbReference>
<dbReference type="SUPFAM" id="SSF90188">
    <property type="entry name" value="Somatomedin B domain"/>
    <property type="match status" value="1"/>
</dbReference>
<dbReference type="InterPro" id="IPR001212">
    <property type="entry name" value="Somatomedin_B_dom"/>
</dbReference>
<evidence type="ECO:0000313" key="5">
    <source>
        <dbReference type="Proteomes" id="UP001283361"/>
    </source>
</evidence>
<comment type="caution">
    <text evidence="4">The sequence shown here is derived from an EMBL/GenBank/DDBJ whole genome shotgun (WGS) entry which is preliminary data.</text>
</comment>
<evidence type="ECO:0000256" key="2">
    <source>
        <dbReference type="SAM" id="MobiDB-lite"/>
    </source>
</evidence>
<reference evidence="4" key="1">
    <citation type="journal article" date="2023" name="G3 (Bethesda)">
        <title>A reference genome for the long-term kleptoplast-retaining sea slug Elysia crispata morphotype clarki.</title>
        <authorList>
            <person name="Eastman K.E."/>
            <person name="Pendleton A.L."/>
            <person name="Shaikh M.A."/>
            <person name="Suttiyut T."/>
            <person name="Ogas R."/>
            <person name="Tomko P."/>
            <person name="Gavelis G."/>
            <person name="Widhalm J.R."/>
            <person name="Wisecaver J.H."/>
        </authorList>
    </citation>
    <scope>NUCLEOTIDE SEQUENCE</scope>
    <source>
        <strain evidence="4">ECLA1</strain>
    </source>
</reference>
<proteinExistence type="predicted"/>
<keyword evidence="1" id="KW-1015">Disulfide bond</keyword>
<accession>A0AAE1D126</accession>
<feature type="region of interest" description="Disordered" evidence="2">
    <location>
        <begin position="1"/>
        <end position="24"/>
    </location>
</feature>
<dbReference type="EMBL" id="JAWDGP010005941">
    <property type="protein sequence ID" value="KAK3749383.1"/>
    <property type="molecule type" value="Genomic_DNA"/>
</dbReference>
<organism evidence="4 5">
    <name type="scientific">Elysia crispata</name>
    <name type="common">lettuce slug</name>
    <dbReference type="NCBI Taxonomy" id="231223"/>
    <lineage>
        <taxon>Eukaryota</taxon>
        <taxon>Metazoa</taxon>
        <taxon>Spiralia</taxon>
        <taxon>Lophotrochozoa</taxon>
        <taxon>Mollusca</taxon>
        <taxon>Gastropoda</taxon>
        <taxon>Heterobranchia</taxon>
        <taxon>Euthyneura</taxon>
        <taxon>Panpulmonata</taxon>
        <taxon>Sacoglossa</taxon>
        <taxon>Placobranchoidea</taxon>
        <taxon>Plakobranchidae</taxon>
        <taxon>Elysia</taxon>
    </lineage>
</organism>
<evidence type="ECO:0000259" key="3">
    <source>
        <dbReference type="PROSITE" id="PS50958"/>
    </source>
</evidence>
<feature type="domain" description="SMB" evidence="3">
    <location>
        <begin position="94"/>
        <end position="139"/>
    </location>
</feature>